<feature type="compositionally biased region" description="Basic and acidic residues" evidence="1">
    <location>
        <begin position="15"/>
        <end position="26"/>
    </location>
</feature>
<feature type="region of interest" description="Disordered" evidence="1">
    <location>
        <begin position="129"/>
        <end position="161"/>
    </location>
</feature>
<evidence type="ECO:0008006" key="4">
    <source>
        <dbReference type="Google" id="ProtNLM"/>
    </source>
</evidence>
<accession>A0ABP8N637</accession>
<sequence length="161" mass="17857">MKQKKIRYFSPQEIQGRKTKEAPKENVLKCSVSKTGRLSIPQNVQEELGMDSSSTKFKVGTEDRKRQFKTLFLIPAGQDDQDAFDLAKTGRGQTISLAGVFDKVGLDYATQQHEFTIKPFSQEGVSGYALQLVDESSPRQKPEGGGRRGRKKASQTEGSQA</sequence>
<dbReference type="RefSeq" id="WP_345245492.1">
    <property type="nucleotide sequence ID" value="NZ_BAABHD010000032.1"/>
</dbReference>
<evidence type="ECO:0000256" key="1">
    <source>
        <dbReference type="SAM" id="MobiDB-lite"/>
    </source>
</evidence>
<name>A0ABP8N637_9BACT</name>
<gene>
    <name evidence="2" type="ORF">GCM10023189_35960</name>
</gene>
<organism evidence="2 3">
    <name type="scientific">Nibrella saemangeumensis</name>
    <dbReference type="NCBI Taxonomy" id="1084526"/>
    <lineage>
        <taxon>Bacteria</taxon>
        <taxon>Pseudomonadati</taxon>
        <taxon>Bacteroidota</taxon>
        <taxon>Cytophagia</taxon>
        <taxon>Cytophagales</taxon>
        <taxon>Spirosomataceae</taxon>
        <taxon>Nibrella</taxon>
    </lineage>
</organism>
<comment type="caution">
    <text evidence="2">The sequence shown here is derived from an EMBL/GenBank/DDBJ whole genome shotgun (WGS) entry which is preliminary data.</text>
</comment>
<feature type="compositionally biased region" description="Basic and acidic residues" evidence="1">
    <location>
        <begin position="136"/>
        <end position="146"/>
    </location>
</feature>
<evidence type="ECO:0000313" key="2">
    <source>
        <dbReference type="EMBL" id="GAA4460612.1"/>
    </source>
</evidence>
<evidence type="ECO:0000313" key="3">
    <source>
        <dbReference type="Proteomes" id="UP001501175"/>
    </source>
</evidence>
<protein>
    <recommendedName>
        <fullName evidence="4">SpoVT-AbrB domain-containing protein</fullName>
    </recommendedName>
</protein>
<dbReference type="EMBL" id="BAABHD010000032">
    <property type="protein sequence ID" value="GAA4460612.1"/>
    <property type="molecule type" value="Genomic_DNA"/>
</dbReference>
<dbReference type="Proteomes" id="UP001501175">
    <property type="component" value="Unassembled WGS sequence"/>
</dbReference>
<feature type="region of interest" description="Disordered" evidence="1">
    <location>
        <begin position="1"/>
        <end position="26"/>
    </location>
</feature>
<proteinExistence type="predicted"/>
<keyword evidence="3" id="KW-1185">Reference proteome</keyword>
<reference evidence="3" key="1">
    <citation type="journal article" date="2019" name="Int. J. Syst. Evol. Microbiol.">
        <title>The Global Catalogue of Microorganisms (GCM) 10K type strain sequencing project: providing services to taxonomists for standard genome sequencing and annotation.</title>
        <authorList>
            <consortium name="The Broad Institute Genomics Platform"/>
            <consortium name="The Broad Institute Genome Sequencing Center for Infectious Disease"/>
            <person name="Wu L."/>
            <person name="Ma J."/>
        </authorList>
    </citation>
    <scope>NUCLEOTIDE SEQUENCE [LARGE SCALE GENOMIC DNA]</scope>
    <source>
        <strain evidence="3">JCM 17927</strain>
    </source>
</reference>